<accession>M3A2A4</accession>
<dbReference type="PATRIC" id="fig|1278076.4.peg.835"/>
<dbReference type="InterPro" id="IPR036895">
    <property type="entry name" value="Uracil-DNA_glycosylase-like_sf"/>
</dbReference>
<comment type="caution">
    <text evidence="1">The sequence shown here is derived from an EMBL/GenBank/DDBJ whole genome shotgun (WGS) entry which is preliminary data.</text>
</comment>
<sequence length="207" mass="22964">MSCLEIPSSPRALSDDTLRLARLEQAKKAPSVLELNRLIWRISNREESLDRLPYLDPTYGGVDADVILLLKAPQADADPRRGAGRLISLDNDDEVAATLFEMFRELGIERRRCVAWNICPFEIRKFNPDDAELAKGKKYFRSFTELIHCPQTVLVLGSKVGDGWKKHSFDDVVPGAHVVFGPSPSPPGINRPGARDELRAALVGAFG</sequence>
<dbReference type="AlphaFoldDB" id="M3A2A4"/>
<evidence type="ECO:0000313" key="1">
    <source>
        <dbReference type="EMBL" id="EME66619.1"/>
    </source>
</evidence>
<gene>
    <name evidence="1" type="ORF">G352_04016</name>
</gene>
<keyword evidence="2" id="KW-1185">Reference proteome</keyword>
<dbReference type="RefSeq" id="WP_003934891.1">
    <property type="nucleotide sequence ID" value="NZ_AOEX01000019.1"/>
</dbReference>
<name>M3A2A4_9NOCA</name>
<dbReference type="Proteomes" id="UP000011731">
    <property type="component" value="Unassembled WGS sequence"/>
</dbReference>
<organism evidence="1 2">
    <name type="scientific">Rhodococcus ruber BKS 20-38</name>
    <dbReference type="NCBI Taxonomy" id="1278076"/>
    <lineage>
        <taxon>Bacteria</taxon>
        <taxon>Bacillati</taxon>
        <taxon>Actinomycetota</taxon>
        <taxon>Actinomycetes</taxon>
        <taxon>Mycobacteriales</taxon>
        <taxon>Nocardiaceae</taxon>
        <taxon>Rhodococcus</taxon>
    </lineage>
</organism>
<evidence type="ECO:0008006" key="3">
    <source>
        <dbReference type="Google" id="ProtNLM"/>
    </source>
</evidence>
<dbReference type="EMBL" id="AOEX01000019">
    <property type="protein sequence ID" value="EME66619.1"/>
    <property type="molecule type" value="Genomic_DNA"/>
</dbReference>
<evidence type="ECO:0000313" key="2">
    <source>
        <dbReference type="Proteomes" id="UP000011731"/>
    </source>
</evidence>
<proteinExistence type="predicted"/>
<reference evidence="1 2" key="1">
    <citation type="journal article" date="2013" name="Genome Announc.">
        <title>Draft Genome Sequence of Rhodococcus ruber Strain BKS 20-38.</title>
        <authorList>
            <person name="Bala M."/>
            <person name="Kumar S."/>
            <person name="Raghava G.P."/>
            <person name="Mayilraj S."/>
        </authorList>
    </citation>
    <scope>NUCLEOTIDE SEQUENCE [LARGE SCALE GENOMIC DNA]</scope>
    <source>
        <strain evidence="1 2">BKS 20-38</strain>
    </source>
</reference>
<protein>
    <recommendedName>
        <fullName evidence="3">Uracil-DNA glycosylase-like domain-containing protein</fullName>
    </recommendedName>
</protein>
<dbReference type="Gene3D" id="3.40.470.10">
    <property type="entry name" value="Uracil-DNA glycosylase-like domain"/>
    <property type="match status" value="1"/>
</dbReference>
<dbReference type="SUPFAM" id="SSF52141">
    <property type="entry name" value="Uracil-DNA glycosylase-like"/>
    <property type="match status" value="1"/>
</dbReference>